<dbReference type="PROSITE" id="PS50144">
    <property type="entry name" value="MATH"/>
    <property type="match status" value="2"/>
</dbReference>
<name>A0AAP0K5N2_9MAGN</name>
<feature type="domain" description="MATH" evidence="1">
    <location>
        <begin position="21"/>
        <end position="156"/>
    </location>
</feature>
<comment type="caution">
    <text evidence="2">The sequence shown here is derived from an EMBL/GenBank/DDBJ whole genome shotgun (WGS) entry which is preliminary data.</text>
</comment>
<evidence type="ECO:0000313" key="3">
    <source>
        <dbReference type="Proteomes" id="UP001417504"/>
    </source>
</evidence>
<organism evidence="2 3">
    <name type="scientific">Stephania japonica</name>
    <dbReference type="NCBI Taxonomy" id="461633"/>
    <lineage>
        <taxon>Eukaryota</taxon>
        <taxon>Viridiplantae</taxon>
        <taxon>Streptophyta</taxon>
        <taxon>Embryophyta</taxon>
        <taxon>Tracheophyta</taxon>
        <taxon>Spermatophyta</taxon>
        <taxon>Magnoliopsida</taxon>
        <taxon>Ranunculales</taxon>
        <taxon>Menispermaceae</taxon>
        <taxon>Menispermoideae</taxon>
        <taxon>Cissampelideae</taxon>
        <taxon>Stephania</taxon>
    </lineage>
</organism>
<dbReference type="Gene3D" id="2.60.210.10">
    <property type="entry name" value="Apoptosis, Tumor Necrosis Factor Receptor Associated Protein 2, Chain A"/>
    <property type="match status" value="2"/>
</dbReference>
<accession>A0AAP0K5N2</accession>
<keyword evidence="3" id="KW-1185">Reference proteome</keyword>
<feature type="domain" description="MATH" evidence="1">
    <location>
        <begin position="177"/>
        <end position="305"/>
    </location>
</feature>
<dbReference type="Proteomes" id="UP001417504">
    <property type="component" value="Unassembled WGS sequence"/>
</dbReference>
<protein>
    <recommendedName>
        <fullName evidence="1">MATH domain-containing protein</fullName>
    </recommendedName>
</protein>
<evidence type="ECO:0000313" key="2">
    <source>
        <dbReference type="EMBL" id="KAK9146443.1"/>
    </source>
</evidence>
<evidence type="ECO:0000259" key="1">
    <source>
        <dbReference type="PROSITE" id="PS50144"/>
    </source>
</evidence>
<dbReference type="CDD" id="cd00121">
    <property type="entry name" value="MATH"/>
    <property type="match status" value="2"/>
</dbReference>
<reference evidence="2 3" key="1">
    <citation type="submission" date="2024-01" db="EMBL/GenBank/DDBJ databases">
        <title>Genome assemblies of Stephania.</title>
        <authorList>
            <person name="Yang L."/>
        </authorList>
    </citation>
    <scope>NUCLEOTIDE SEQUENCE [LARGE SCALE GENOMIC DNA]</scope>
    <source>
        <strain evidence="2">QJT</strain>
        <tissue evidence="2">Leaf</tissue>
    </source>
</reference>
<dbReference type="InterPro" id="IPR008974">
    <property type="entry name" value="TRAF-like"/>
</dbReference>
<dbReference type="PANTHER" id="PTHR46162">
    <property type="entry name" value="TRAF-LIKE FAMILY PROTEIN"/>
    <property type="match status" value="1"/>
</dbReference>
<sequence length="315" mass="35630">MNFISEDSIEGVTISQRHAPPSHYIFKIQSFSSLMKNQIERYDSGDFESGGYKWKLSLFPDGNKKKSVKDHISLYLVIADTSSLSFGWEVNVSFKLFLLDQIRDQYLTIEESGGRYRRFHGMKTELGFSHLIPHTTFNNPSNGYLVDDTCVFGAEVFVSKSTDIGGECLSMLKEATTFTYTWNIEKFSELREAYNASEPFIVGDYKWYLKLYPKGNANEKNHVSFYLVLTDSGTLAPGLKVYVKNRLRVKNQASTSTSTIEKEANFCFTKSSPGWGWAKIISLDTLNDQMKGFLIKDTCIVEAEVTVLGLVSTLS</sequence>
<dbReference type="EMBL" id="JBBNAE010000002">
    <property type="protein sequence ID" value="KAK9146443.1"/>
    <property type="molecule type" value="Genomic_DNA"/>
</dbReference>
<dbReference type="SMART" id="SM00061">
    <property type="entry name" value="MATH"/>
    <property type="match status" value="2"/>
</dbReference>
<dbReference type="PANTHER" id="PTHR46162:SF2">
    <property type="entry name" value="ANKYRIN REPEAT-CONTAINING PROTEIN-RELATED"/>
    <property type="match status" value="1"/>
</dbReference>
<gene>
    <name evidence="2" type="ORF">Sjap_006346</name>
</gene>
<dbReference type="Pfam" id="PF22486">
    <property type="entry name" value="MATH_2"/>
    <property type="match status" value="2"/>
</dbReference>
<dbReference type="SUPFAM" id="SSF49599">
    <property type="entry name" value="TRAF domain-like"/>
    <property type="match status" value="2"/>
</dbReference>
<dbReference type="AlphaFoldDB" id="A0AAP0K5N2"/>
<dbReference type="InterPro" id="IPR002083">
    <property type="entry name" value="MATH/TRAF_dom"/>
</dbReference>
<proteinExistence type="predicted"/>